<evidence type="ECO:0000256" key="3">
    <source>
        <dbReference type="SAM" id="SignalP"/>
    </source>
</evidence>
<dbReference type="PANTHER" id="PTHR37437">
    <property type="entry name" value="LIPOCALIN-RELATED PROTEIN-RELATED"/>
    <property type="match status" value="1"/>
</dbReference>
<feature type="compositionally biased region" description="Low complexity" evidence="1">
    <location>
        <begin position="146"/>
        <end position="156"/>
    </location>
</feature>
<feature type="transmembrane region" description="Helical" evidence="2">
    <location>
        <begin position="349"/>
        <end position="370"/>
    </location>
</feature>
<keyword evidence="4" id="KW-1185">Reference proteome</keyword>
<protein>
    <submittedName>
        <fullName evidence="5">Ameloblastin</fullName>
    </submittedName>
</protein>
<keyword evidence="2" id="KW-0812">Transmembrane</keyword>
<reference evidence="5" key="1">
    <citation type="submission" date="2016-11" db="UniProtKB">
        <authorList>
            <consortium name="WormBaseParasite"/>
        </authorList>
    </citation>
    <scope>IDENTIFICATION</scope>
</reference>
<dbReference type="AlphaFoldDB" id="A0A1I7WX96"/>
<dbReference type="PANTHER" id="PTHR37437:SF1">
    <property type="entry name" value="LIPOCALIN-RELATED PROTEIN"/>
    <property type="match status" value="1"/>
</dbReference>
<keyword evidence="3" id="KW-0732">Signal</keyword>
<feature type="signal peptide" evidence="3">
    <location>
        <begin position="1"/>
        <end position="16"/>
    </location>
</feature>
<evidence type="ECO:0000313" key="4">
    <source>
        <dbReference type="Proteomes" id="UP000095283"/>
    </source>
</evidence>
<keyword evidence="2" id="KW-0472">Membrane</keyword>
<dbReference type="WBParaSite" id="Hba_09729">
    <property type="protein sequence ID" value="Hba_09729"/>
    <property type="gene ID" value="Hba_09729"/>
</dbReference>
<proteinExistence type="predicted"/>
<feature type="chain" id="PRO_5009310924" evidence="3">
    <location>
        <begin position="17"/>
        <end position="439"/>
    </location>
</feature>
<keyword evidence="2" id="KW-1133">Transmembrane helix</keyword>
<accession>A0A1I7WX96</accession>
<sequence>MQALLLIAGLLASCLAQNDPTQPVIIRLRPQPIRPRFLEEVRKIVFIICTHVSNFTQYLFIKELIKSRYYEYFTLKYIQQESIFSRNVFKNKVCVVGYFKIRVSPPRAVQPPIQTSNQGSSQTVSQPTQPSIQQTVLPPSPPPAAQQPVFQQTAPPGNQQFIPREQAAVPPPPPVTIPPDVQNQLIKFFGLDSFGIPGLTGNHPNGFAGAVQLRAAGIPVQGLPADHINGNDVAKAAPTHDVLAQANPNFQNQLNQLVNEAHNPGPYHAPGSLPLPSEQPGENGLIGLLSTSIRKLVKESSGGNSPTHAGLPRIPGIPLLPGGIPRNSQGQIDVVNLIGSITLIIMKSYLLEVFSWYLIIILCVIIDGGLTKNDKTATFTALKIYREGSEFGPVRYSIGYAFRGGNKDAMLQLHSSETSDAQPLLVRDPDTFKTKYQTE</sequence>
<feature type="compositionally biased region" description="Low complexity" evidence="1">
    <location>
        <begin position="118"/>
        <end position="137"/>
    </location>
</feature>
<dbReference type="Proteomes" id="UP000095283">
    <property type="component" value="Unplaced"/>
</dbReference>
<feature type="region of interest" description="Disordered" evidence="1">
    <location>
        <begin position="109"/>
        <end position="158"/>
    </location>
</feature>
<evidence type="ECO:0000313" key="5">
    <source>
        <dbReference type="WBParaSite" id="Hba_09729"/>
    </source>
</evidence>
<name>A0A1I7WX96_HETBA</name>
<organism evidence="4 5">
    <name type="scientific">Heterorhabditis bacteriophora</name>
    <name type="common">Entomopathogenic nematode worm</name>
    <dbReference type="NCBI Taxonomy" id="37862"/>
    <lineage>
        <taxon>Eukaryota</taxon>
        <taxon>Metazoa</taxon>
        <taxon>Ecdysozoa</taxon>
        <taxon>Nematoda</taxon>
        <taxon>Chromadorea</taxon>
        <taxon>Rhabditida</taxon>
        <taxon>Rhabditina</taxon>
        <taxon>Rhabditomorpha</taxon>
        <taxon>Strongyloidea</taxon>
        <taxon>Heterorhabditidae</taxon>
        <taxon>Heterorhabditis</taxon>
    </lineage>
</organism>
<evidence type="ECO:0000256" key="1">
    <source>
        <dbReference type="SAM" id="MobiDB-lite"/>
    </source>
</evidence>
<evidence type="ECO:0000256" key="2">
    <source>
        <dbReference type="SAM" id="Phobius"/>
    </source>
</evidence>